<protein>
    <submittedName>
        <fullName evidence="5">Uncharacterized conserved protein UCP016719</fullName>
    </submittedName>
</protein>
<dbReference type="SUPFAM" id="SSF56601">
    <property type="entry name" value="beta-lactamase/transpeptidase-like"/>
    <property type="match status" value="1"/>
</dbReference>
<feature type="domain" description="Peptidoglycan beta-N-acetylmuramidase NamZ N-terminal" evidence="3">
    <location>
        <begin position="437"/>
        <end position="640"/>
    </location>
</feature>
<evidence type="ECO:0000259" key="4">
    <source>
        <dbReference type="Pfam" id="PF20732"/>
    </source>
</evidence>
<dbReference type="InterPro" id="IPR048502">
    <property type="entry name" value="NamZ_N"/>
</dbReference>
<dbReference type="Proteomes" id="UP000002432">
    <property type="component" value="Chromosome"/>
</dbReference>
<dbReference type="GO" id="GO:0033922">
    <property type="term" value="F:peptidoglycan beta-N-acetylmuramidase activity"/>
    <property type="evidence" value="ECO:0007669"/>
    <property type="project" value="InterPro"/>
</dbReference>
<keyword evidence="6" id="KW-1185">Reference proteome</keyword>
<evidence type="ECO:0000259" key="2">
    <source>
        <dbReference type="Pfam" id="PF00144"/>
    </source>
</evidence>
<dbReference type="InterPro" id="IPR001466">
    <property type="entry name" value="Beta-lactam-related"/>
</dbReference>
<dbReference type="PANTHER" id="PTHR42915:SF1">
    <property type="entry name" value="PEPTIDOGLYCAN BETA-N-ACETYLMURAMIDASE NAMZ"/>
    <property type="match status" value="1"/>
</dbReference>
<feature type="chain" id="PRO_5004191758" evidence="1">
    <location>
        <begin position="27"/>
        <end position="793"/>
    </location>
</feature>
<dbReference type="InterPro" id="IPR048503">
    <property type="entry name" value="NamZ_C"/>
</dbReference>
<sequence>MKQMLRFHLSLILLLTLALVAPLAVAQEQSDPRLNVLDGILNDAMQRELAPGAVVIIGHDGKVVYRKAFGSRALTPKREPMTVDTIFDMASLTKVIATTSSLMKLFDQGKIKLADPVSRYIPDFAANGKQDITVRDLMTHYSGLQPDLELKPYWSGLDEGYKRANAEKPTSPAGSVFRYSDINFIVLGEMVQKLSGEPLERYAKERIFEPLGMDHTQYLPPASWRDKIAPTEVDERTGQMLRGTVHDPTSRMMGGVAGHAGLFSTADDVAKFAQAILDNDGRIWSPLTVEKMTTPQQPQGQPWLRGLGWDIDSPYATNRGELLPVGSFGHTGFTGTSLWIDPTTKTYIILLTNAVHQPKGNVIALRTRLATAVAAALNNHVSDDAKLRLAEITGYGETNPSSRRVVARNATVLNGIDVLEKNGFEALKAKNGGKLRIGVVTNQTGFDAQGRRTIDVLAHAPGVELTAIFSPEHGIAGALDQTNVGNSKDAVTGVTIYSVYGGSDAKKRPSQDALAKLDAVVYDIQDAGVRFYTYEATLGYFLEACAKAGKEFIVLDRPDPIGGVSVQGPVSDPGTESFVNYTSIPPRHGMTVGELAKLYNETRNIHAKLTVVKMQGWERGDWFDSTGQLWINPSPNLRSLTEAILYPGVGLIEYTNISVGRGTDTPFEVVGAPWIKAQELAAYLNARRIPGVRFVPIEFAPTSAVYANEKCFGVNIVLTDREFLDSPELGVELVSALYTLYPQQWHVDKLDGLLVNKEVLAEIKAGVDPRRIADGYRERLEEFEKVRGKYLLY</sequence>
<dbReference type="AlphaFoldDB" id="Q1IND4"/>
<accession>Q1IND4</accession>
<dbReference type="Gene3D" id="3.90.1150.140">
    <property type="match status" value="1"/>
</dbReference>
<dbReference type="EMBL" id="CP000360">
    <property type="protein sequence ID" value="ABF41616.1"/>
    <property type="molecule type" value="Genomic_DNA"/>
</dbReference>
<dbReference type="HOGENOM" id="CLU_357050_0_0_0"/>
<dbReference type="Pfam" id="PF00144">
    <property type="entry name" value="Beta-lactamase"/>
    <property type="match status" value="1"/>
</dbReference>
<reference evidence="5 6" key="1">
    <citation type="journal article" date="2009" name="Appl. Environ. Microbiol.">
        <title>Three genomes from the phylum Acidobacteria provide insight into the lifestyles of these microorganisms in soils.</title>
        <authorList>
            <person name="Ward N.L."/>
            <person name="Challacombe J.F."/>
            <person name="Janssen P.H."/>
            <person name="Henrissat B."/>
            <person name="Coutinho P.M."/>
            <person name="Wu M."/>
            <person name="Xie G."/>
            <person name="Haft D.H."/>
            <person name="Sait M."/>
            <person name="Badger J."/>
            <person name="Barabote R.D."/>
            <person name="Bradley B."/>
            <person name="Brettin T.S."/>
            <person name="Brinkac L.M."/>
            <person name="Bruce D."/>
            <person name="Creasy T."/>
            <person name="Daugherty S.C."/>
            <person name="Davidsen T.M."/>
            <person name="DeBoy R.T."/>
            <person name="Detter J.C."/>
            <person name="Dodson R.J."/>
            <person name="Durkin A.S."/>
            <person name="Ganapathy A."/>
            <person name="Gwinn-Giglio M."/>
            <person name="Han C.S."/>
            <person name="Khouri H."/>
            <person name="Kiss H."/>
            <person name="Kothari S.P."/>
            <person name="Madupu R."/>
            <person name="Nelson K.E."/>
            <person name="Nelson W.C."/>
            <person name="Paulsen I."/>
            <person name="Penn K."/>
            <person name="Ren Q."/>
            <person name="Rosovitz M.J."/>
            <person name="Selengut J.D."/>
            <person name="Shrivastava S."/>
            <person name="Sullivan S.A."/>
            <person name="Tapia R."/>
            <person name="Thompson L.S."/>
            <person name="Watkins K.L."/>
            <person name="Yang Q."/>
            <person name="Yu C."/>
            <person name="Zafar N."/>
            <person name="Zhou L."/>
            <person name="Kuske C.R."/>
        </authorList>
    </citation>
    <scope>NUCLEOTIDE SEQUENCE [LARGE SCALE GENOMIC DNA]</scope>
    <source>
        <strain evidence="5 6">Ellin345</strain>
    </source>
</reference>
<dbReference type="eggNOG" id="COG3876">
    <property type="taxonomic scope" value="Bacteria"/>
</dbReference>
<feature type="domain" description="Peptidoglycan beta-N-acetylmuramidase NamZ C-terminal" evidence="4">
    <location>
        <begin position="644"/>
        <end position="793"/>
    </location>
</feature>
<dbReference type="eggNOG" id="COG1680">
    <property type="taxonomic scope" value="Bacteria"/>
</dbReference>
<evidence type="ECO:0000313" key="5">
    <source>
        <dbReference type="EMBL" id="ABF41616.1"/>
    </source>
</evidence>
<dbReference type="EnsemblBacteria" id="ABF41616">
    <property type="protein sequence ID" value="ABF41616"/>
    <property type="gene ID" value="Acid345_2615"/>
</dbReference>
<gene>
    <name evidence="5" type="ordered locus">Acid345_2615</name>
</gene>
<keyword evidence="1" id="KW-0732">Signal</keyword>
<dbReference type="InterPro" id="IPR008302">
    <property type="entry name" value="NamZ"/>
</dbReference>
<feature type="domain" description="Beta-lactamase-related" evidence="2">
    <location>
        <begin position="41"/>
        <end position="364"/>
    </location>
</feature>
<dbReference type="Gene3D" id="3.40.710.10">
    <property type="entry name" value="DD-peptidase/beta-lactamase superfamily"/>
    <property type="match status" value="1"/>
</dbReference>
<organism evidence="5 6">
    <name type="scientific">Koribacter versatilis (strain Ellin345)</name>
    <dbReference type="NCBI Taxonomy" id="204669"/>
    <lineage>
        <taxon>Bacteria</taxon>
        <taxon>Pseudomonadati</taxon>
        <taxon>Acidobacteriota</taxon>
        <taxon>Terriglobia</taxon>
        <taxon>Terriglobales</taxon>
        <taxon>Candidatus Korobacteraceae</taxon>
        <taxon>Candidatus Korobacter</taxon>
    </lineage>
</organism>
<name>Q1IND4_KORVE</name>
<dbReference type="KEGG" id="aba:Acid345_2615"/>
<evidence type="ECO:0000259" key="3">
    <source>
        <dbReference type="Pfam" id="PF07075"/>
    </source>
</evidence>
<dbReference type="Pfam" id="PF20732">
    <property type="entry name" value="NamZ_C"/>
    <property type="match status" value="1"/>
</dbReference>
<proteinExistence type="predicted"/>
<dbReference type="Gene3D" id="3.40.50.12170">
    <property type="entry name" value="Uncharacterised protein PF07075, DUF1343"/>
    <property type="match status" value="1"/>
</dbReference>
<feature type="signal peptide" evidence="1">
    <location>
        <begin position="1"/>
        <end position="26"/>
    </location>
</feature>
<dbReference type="STRING" id="204669.Acid345_2615"/>
<evidence type="ECO:0000313" key="6">
    <source>
        <dbReference type="Proteomes" id="UP000002432"/>
    </source>
</evidence>
<dbReference type="PANTHER" id="PTHR42915">
    <property type="entry name" value="HYPOTHETICAL 460 KDA PROTEIN IN FEUA-SIGW INTERGENIC REGION [PRECURSOR]"/>
    <property type="match status" value="1"/>
</dbReference>
<dbReference type="InterPro" id="IPR012338">
    <property type="entry name" value="Beta-lactam/transpept-like"/>
</dbReference>
<dbReference type="Pfam" id="PF07075">
    <property type="entry name" value="NamZ_N"/>
    <property type="match status" value="1"/>
</dbReference>
<evidence type="ECO:0000256" key="1">
    <source>
        <dbReference type="SAM" id="SignalP"/>
    </source>
</evidence>